<evidence type="ECO:0000313" key="6">
    <source>
        <dbReference type="EMBL" id="KAB8079329.1"/>
    </source>
</evidence>
<dbReference type="OrthoDB" id="1708823at2759"/>
<dbReference type="SUPFAM" id="SSF69572">
    <property type="entry name" value="Activating enzymes of the ubiquitin-like proteins"/>
    <property type="match status" value="1"/>
</dbReference>
<sequence length="558" mass="61885">MTGVFPSVLTAPSSKERKYDRQLRLWAASGQQALEESRILLVNSDGPWGKQSTGASGVVGVETLKNLVLPGVGGFTIVDPAIVTEADLGVNFLLEELSLGKSRAAETCRLLKELNPEVEGNFQTKSIVELLQQDSGFLSQHRLVLVSGPMKRSSLDALCKAARELNIPVLYMRSVGFYSVFSLQLPPSFPIVETHPDPEATQDLRLLNPWPELAEAGARISNLDSLDDHQHGHVPYLLLLLHYLEKWKESHGGKVPSSYKEKSEFRDLVRSSARTSNPEAGEENYDEAVAAVLKSLNPFGLRSSTREIFAMEECRNPRQDSADFWIIASAIREFFQQHNVLPLPGSLPDMKAQSADYVSLQNIYKSKARKDVEEVSKIVRRVESQLGPRPGEIPEKDIEVFCKNAAHIKVIHGRNIPQINGEAHTIKTVRNNISIADSLIPIFIAFQILDNVVADIQEGRLGGESLDDEAAWNAQTDRVISVLTHDDPSAVDKDARERILETTQELRRIEGGELHNISALTGGLVAQEALKVITRQYVPLDNTCIFDGVRSRSEMHKL</sequence>
<keyword evidence="3 4" id="KW-0833">Ubl conjugation pathway</keyword>
<name>A0A5N5XF19_9EURO</name>
<accession>A0A5N5XF19</accession>
<dbReference type="PANTHER" id="PTHR10953">
    <property type="entry name" value="UBIQUITIN-ACTIVATING ENZYME E1"/>
    <property type="match status" value="1"/>
</dbReference>
<dbReference type="EMBL" id="ML732151">
    <property type="protein sequence ID" value="KAB8079329.1"/>
    <property type="molecule type" value="Genomic_DNA"/>
</dbReference>
<comment type="similarity">
    <text evidence="2 4">Belongs to the ubiquitin-activating E1 family. ULA1 subfamily.</text>
</comment>
<dbReference type="GO" id="GO:0045116">
    <property type="term" value="P:protein neddylation"/>
    <property type="evidence" value="ECO:0007669"/>
    <property type="project" value="UniProtKB-UniRule"/>
</dbReference>
<gene>
    <name evidence="6" type="ORF">BDV29DRAFT_81931</name>
</gene>
<evidence type="ECO:0000259" key="5">
    <source>
        <dbReference type="Pfam" id="PF00899"/>
    </source>
</evidence>
<comment type="function">
    <text evidence="4">Regulatory subunit of the dimeric UBA3-ULA1 E1 enzyme.</text>
</comment>
<dbReference type="Pfam" id="PF00899">
    <property type="entry name" value="ThiF"/>
    <property type="match status" value="1"/>
</dbReference>
<dbReference type="InterPro" id="IPR045886">
    <property type="entry name" value="ThiF/MoeB/HesA"/>
</dbReference>
<evidence type="ECO:0000256" key="2">
    <source>
        <dbReference type="ARBA" id="ARBA00006868"/>
    </source>
</evidence>
<organism evidence="6 7">
    <name type="scientific">Aspergillus leporis</name>
    <dbReference type="NCBI Taxonomy" id="41062"/>
    <lineage>
        <taxon>Eukaryota</taxon>
        <taxon>Fungi</taxon>
        <taxon>Dikarya</taxon>
        <taxon>Ascomycota</taxon>
        <taxon>Pezizomycotina</taxon>
        <taxon>Eurotiomycetes</taxon>
        <taxon>Eurotiomycetidae</taxon>
        <taxon>Eurotiales</taxon>
        <taxon>Aspergillaceae</taxon>
        <taxon>Aspergillus</taxon>
        <taxon>Aspergillus subgen. Circumdati</taxon>
    </lineage>
</organism>
<evidence type="ECO:0000313" key="7">
    <source>
        <dbReference type="Proteomes" id="UP000326565"/>
    </source>
</evidence>
<dbReference type="InterPro" id="IPR035985">
    <property type="entry name" value="Ubiquitin-activating_enz"/>
</dbReference>
<dbReference type="PIRSF" id="PIRSF039099">
    <property type="entry name" value="APP-BP1"/>
    <property type="match status" value="1"/>
</dbReference>
<evidence type="ECO:0000256" key="1">
    <source>
        <dbReference type="ARBA" id="ARBA00005032"/>
    </source>
</evidence>
<dbReference type="CDD" id="cd01493">
    <property type="entry name" value="APPBP1_RUB"/>
    <property type="match status" value="1"/>
</dbReference>
<proteinExistence type="inferred from homology"/>
<protein>
    <recommendedName>
        <fullName evidence="4">NEDD8-activating enzyme E1 regulatory subunit</fullName>
    </recommendedName>
</protein>
<comment type="pathway">
    <text evidence="1 4">Protein modification; protein neddylation.</text>
</comment>
<dbReference type="PANTHER" id="PTHR10953:SF29">
    <property type="entry name" value="NEDD8-ACTIVATING ENZYME E1 REGULATORY SUBUNIT"/>
    <property type="match status" value="1"/>
</dbReference>
<dbReference type="UniPathway" id="UPA00885"/>
<dbReference type="GO" id="GO:0019781">
    <property type="term" value="F:NEDD8 activating enzyme activity"/>
    <property type="evidence" value="ECO:0007669"/>
    <property type="project" value="UniProtKB-UniRule"/>
</dbReference>
<dbReference type="InterPro" id="IPR030667">
    <property type="entry name" value="APP-BP1"/>
</dbReference>
<evidence type="ECO:0000256" key="4">
    <source>
        <dbReference type="PIRNR" id="PIRNR039099"/>
    </source>
</evidence>
<dbReference type="Gene3D" id="3.40.50.720">
    <property type="entry name" value="NAD(P)-binding Rossmann-like Domain"/>
    <property type="match status" value="2"/>
</dbReference>
<dbReference type="Proteomes" id="UP000326565">
    <property type="component" value="Unassembled WGS sequence"/>
</dbReference>
<feature type="domain" description="THIF-type NAD/FAD binding fold" evidence="5">
    <location>
        <begin position="19"/>
        <end position="553"/>
    </location>
</feature>
<dbReference type="FunFam" id="3.40.50.720:FF:000721">
    <property type="entry name" value="NEDD8-activating enzyme E1 regulatory subunit"/>
    <property type="match status" value="1"/>
</dbReference>
<dbReference type="AlphaFoldDB" id="A0A5N5XF19"/>
<reference evidence="6 7" key="1">
    <citation type="submission" date="2019-04" db="EMBL/GenBank/DDBJ databases">
        <title>Friends and foes A comparative genomics study of 23 Aspergillus species from section Flavi.</title>
        <authorList>
            <consortium name="DOE Joint Genome Institute"/>
            <person name="Kjaerbolling I."/>
            <person name="Vesth T."/>
            <person name="Frisvad J.C."/>
            <person name="Nybo J.L."/>
            <person name="Theobald S."/>
            <person name="Kildgaard S."/>
            <person name="Isbrandt T."/>
            <person name="Kuo A."/>
            <person name="Sato A."/>
            <person name="Lyhne E.K."/>
            <person name="Kogle M.E."/>
            <person name="Wiebenga A."/>
            <person name="Kun R.S."/>
            <person name="Lubbers R.J."/>
            <person name="Makela M.R."/>
            <person name="Barry K."/>
            <person name="Chovatia M."/>
            <person name="Clum A."/>
            <person name="Daum C."/>
            <person name="Haridas S."/>
            <person name="He G."/>
            <person name="LaButti K."/>
            <person name="Lipzen A."/>
            <person name="Mondo S."/>
            <person name="Riley R."/>
            <person name="Salamov A."/>
            <person name="Simmons B.A."/>
            <person name="Magnuson J.K."/>
            <person name="Henrissat B."/>
            <person name="Mortensen U.H."/>
            <person name="Larsen T.O."/>
            <person name="Devries R.P."/>
            <person name="Grigoriev I.V."/>
            <person name="Machida M."/>
            <person name="Baker S.E."/>
            <person name="Andersen M.R."/>
        </authorList>
    </citation>
    <scope>NUCLEOTIDE SEQUENCE [LARGE SCALE GENOMIC DNA]</scope>
    <source>
        <strain evidence="6 7">CBS 151.66</strain>
    </source>
</reference>
<dbReference type="InterPro" id="IPR000594">
    <property type="entry name" value="ThiF_NAD_FAD-bd"/>
</dbReference>
<keyword evidence="7" id="KW-1185">Reference proteome</keyword>
<dbReference type="GO" id="GO:0005737">
    <property type="term" value="C:cytoplasm"/>
    <property type="evidence" value="ECO:0007669"/>
    <property type="project" value="TreeGrafter"/>
</dbReference>
<dbReference type="FunFam" id="3.40.50.720:FF:000451">
    <property type="entry name" value="NEDD8-activating enzyme E1 regulatory subunit"/>
    <property type="match status" value="1"/>
</dbReference>
<evidence type="ECO:0000256" key="3">
    <source>
        <dbReference type="ARBA" id="ARBA00022786"/>
    </source>
</evidence>